<dbReference type="EMBL" id="PFAN01000030">
    <property type="protein sequence ID" value="PIR95109.1"/>
    <property type="molecule type" value="Genomic_DNA"/>
</dbReference>
<dbReference type="PANTHER" id="PTHR37422">
    <property type="entry name" value="TEICHURONIC ACID BIOSYNTHESIS PROTEIN TUAE"/>
    <property type="match status" value="1"/>
</dbReference>
<protein>
    <recommendedName>
        <fullName evidence="6">O-antigen ligase-related domain-containing protein</fullName>
    </recommendedName>
</protein>
<proteinExistence type="predicted"/>
<dbReference type="Pfam" id="PF04932">
    <property type="entry name" value="Wzy_C"/>
    <property type="match status" value="1"/>
</dbReference>
<accession>A0A2H0V9Q3</accession>
<sequence>MYILLLLFIFCYAFLAWLRIELALALLIFALPAYQIRFQIGLLPSTALELMVLVLFTVWFARAAQKKELPWQNYLFFFKQKDNKYIKHYPFYVEIILLLIIAVVSAGFAGFFGASLGILKAYFIEPIMFFIVFINIFKLPINRKYIFWALSLSALFVSLVAIYQKITGDFLPSAWINTGRVTGVFAYPNALGLYLGPITVLLLGYLLSLRKTLSADKRRGNLALRWWDWIATLRFVTLVMTIVVSMLSIYFAKSEGALIGIAVALIAMGILCNKWTRRTVLSLIVVGMLIMGLNMSLREPIVRKIALMDLDGQIRRQQWSETWQMLTSSPKHFIFGAGLGSYQTAIAPFHKSGIYVRNNDPEFDKWVAISLEYQQKVWQPLEIYLYPHNIFLNFWTELGFAGVLLFLWIILRFLILDFRLLILDCRYKNI</sequence>
<feature type="transmembrane region" description="Helical" evidence="5">
    <location>
        <begin position="89"/>
        <end position="112"/>
    </location>
</feature>
<feature type="transmembrane region" description="Helical" evidence="5">
    <location>
        <begin position="280"/>
        <end position="297"/>
    </location>
</feature>
<dbReference type="AlphaFoldDB" id="A0A2H0V9Q3"/>
<feature type="transmembrane region" description="Helical" evidence="5">
    <location>
        <begin position="398"/>
        <end position="422"/>
    </location>
</feature>
<feature type="transmembrane region" description="Helical" evidence="5">
    <location>
        <begin position="184"/>
        <end position="208"/>
    </location>
</feature>
<organism evidence="7 8">
    <name type="scientific">Candidatus Falkowbacteria bacterium CG10_big_fil_rev_8_21_14_0_10_37_6</name>
    <dbReference type="NCBI Taxonomy" id="1974563"/>
    <lineage>
        <taxon>Bacteria</taxon>
        <taxon>Candidatus Falkowiibacteriota</taxon>
    </lineage>
</organism>
<evidence type="ECO:0000313" key="8">
    <source>
        <dbReference type="Proteomes" id="UP000228614"/>
    </source>
</evidence>
<evidence type="ECO:0000259" key="6">
    <source>
        <dbReference type="Pfam" id="PF04932"/>
    </source>
</evidence>
<feature type="transmembrane region" description="Helical" evidence="5">
    <location>
        <begin position="145"/>
        <end position="164"/>
    </location>
</feature>
<reference evidence="8" key="1">
    <citation type="submission" date="2017-09" db="EMBL/GenBank/DDBJ databases">
        <title>Depth-based differentiation of microbial function through sediment-hosted aquifers and enrichment of novel symbionts in the deep terrestrial subsurface.</title>
        <authorList>
            <person name="Probst A.J."/>
            <person name="Ladd B."/>
            <person name="Jarett J.K."/>
            <person name="Geller-Mcgrath D.E."/>
            <person name="Sieber C.M.K."/>
            <person name="Emerson J.B."/>
            <person name="Anantharaman K."/>
            <person name="Thomas B.C."/>
            <person name="Malmstrom R."/>
            <person name="Stieglmeier M."/>
            <person name="Klingl A."/>
            <person name="Woyke T."/>
            <person name="Ryan C.M."/>
            <person name="Banfield J.F."/>
        </authorList>
    </citation>
    <scope>NUCLEOTIDE SEQUENCE [LARGE SCALE GENOMIC DNA]</scope>
</reference>
<keyword evidence="4 5" id="KW-0472">Membrane</keyword>
<evidence type="ECO:0000256" key="1">
    <source>
        <dbReference type="ARBA" id="ARBA00004141"/>
    </source>
</evidence>
<dbReference type="PANTHER" id="PTHR37422:SF13">
    <property type="entry name" value="LIPOPOLYSACCHARIDE BIOSYNTHESIS PROTEIN PA4999-RELATED"/>
    <property type="match status" value="1"/>
</dbReference>
<comment type="subcellular location">
    <subcellularLocation>
        <location evidence="1">Membrane</location>
        <topology evidence="1">Multi-pass membrane protein</topology>
    </subcellularLocation>
</comment>
<feature type="transmembrane region" description="Helical" evidence="5">
    <location>
        <begin position="229"/>
        <end position="251"/>
    </location>
</feature>
<comment type="caution">
    <text evidence="7">The sequence shown here is derived from an EMBL/GenBank/DDBJ whole genome shotgun (WGS) entry which is preliminary data.</text>
</comment>
<evidence type="ECO:0000256" key="5">
    <source>
        <dbReference type="SAM" id="Phobius"/>
    </source>
</evidence>
<feature type="non-terminal residue" evidence="7">
    <location>
        <position position="430"/>
    </location>
</feature>
<keyword evidence="2 5" id="KW-0812">Transmembrane</keyword>
<dbReference type="InterPro" id="IPR007016">
    <property type="entry name" value="O-antigen_ligase-rel_domated"/>
</dbReference>
<evidence type="ECO:0000256" key="2">
    <source>
        <dbReference type="ARBA" id="ARBA00022692"/>
    </source>
</evidence>
<name>A0A2H0V9Q3_9BACT</name>
<feature type="domain" description="O-antigen ligase-related" evidence="6">
    <location>
        <begin position="242"/>
        <end position="407"/>
    </location>
</feature>
<dbReference type="InterPro" id="IPR051533">
    <property type="entry name" value="WaaL-like"/>
</dbReference>
<evidence type="ECO:0000256" key="4">
    <source>
        <dbReference type="ARBA" id="ARBA00023136"/>
    </source>
</evidence>
<gene>
    <name evidence="7" type="ORF">COT95_00485</name>
</gene>
<feature type="transmembrane region" description="Helical" evidence="5">
    <location>
        <begin position="118"/>
        <end position="138"/>
    </location>
</feature>
<keyword evidence="3 5" id="KW-1133">Transmembrane helix</keyword>
<evidence type="ECO:0000313" key="7">
    <source>
        <dbReference type="EMBL" id="PIR95109.1"/>
    </source>
</evidence>
<evidence type="ECO:0000256" key="3">
    <source>
        <dbReference type="ARBA" id="ARBA00022989"/>
    </source>
</evidence>
<feature type="transmembrane region" description="Helical" evidence="5">
    <location>
        <begin position="41"/>
        <end position="61"/>
    </location>
</feature>
<dbReference type="GO" id="GO:0016020">
    <property type="term" value="C:membrane"/>
    <property type="evidence" value="ECO:0007669"/>
    <property type="project" value="UniProtKB-SubCell"/>
</dbReference>
<feature type="transmembrane region" description="Helical" evidence="5">
    <location>
        <begin position="257"/>
        <end position="273"/>
    </location>
</feature>
<dbReference type="Proteomes" id="UP000228614">
    <property type="component" value="Unassembled WGS sequence"/>
</dbReference>